<evidence type="ECO:0000313" key="3">
    <source>
        <dbReference type="Proteomes" id="UP000314982"/>
    </source>
</evidence>
<sequence length="111" mass="12346">MQVCINLTMCLCVQKQGPDGAQVQLKHQLLQVIVRVLQYRMLLTDYLNNLSPDSKEYEDTQAALVIVSEVADQANENLKQGVSQCVCMGVSVCIYFSVFRQLCTCAHASVC</sequence>
<dbReference type="InterPro" id="IPR051092">
    <property type="entry name" value="FYVE_RhoGEF_PH"/>
</dbReference>
<proteinExistence type="predicted"/>
<evidence type="ECO:0000313" key="2">
    <source>
        <dbReference type="Ensembl" id="ENSHHUP00000052386.1"/>
    </source>
</evidence>
<dbReference type="SUPFAM" id="SSF48065">
    <property type="entry name" value="DBL homology domain (DH-domain)"/>
    <property type="match status" value="1"/>
</dbReference>
<dbReference type="Pfam" id="PF00621">
    <property type="entry name" value="RhoGEF"/>
    <property type="match status" value="1"/>
</dbReference>
<protein>
    <recommendedName>
        <fullName evidence="1">DH domain-containing protein</fullName>
    </recommendedName>
</protein>
<dbReference type="Proteomes" id="UP000314982">
    <property type="component" value="Unassembled WGS sequence"/>
</dbReference>
<dbReference type="GO" id="GO:0005085">
    <property type="term" value="F:guanyl-nucleotide exchange factor activity"/>
    <property type="evidence" value="ECO:0007669"/>
    <property type="project" value="InterPro"/>
</dbReference>
<organism evidence="2 3">
    <name type="scientific">Hucho hucho</name>
    <name type="common">huchen</name>
    <dbReference type="NCBI Taxonomy" id="62062"/>
    <lineage>
        <taxon>Eukaryota</taxon>
        <taxon>Metazoa</taxon>
        <taxon>Chordata</taxon>
        <taxon>Craniata</taxon>
        <taxon>Vertebrata</taxon>
        <taxon>Euteleostomi</taxon>
        <taxon>Actinopterygii</taxon>
        <taxon>Neopterygii</taxon>
        <taxon>Teleostei</taxon>
        <taxon>Protacanthopterygii</taxon>
        <taxon>Salmoniformes</taxon>
        <taxon>Salmonidae</taxon>
        <taxon>Salmoninae</taxon>
        <taxon>Hucho</taxon>
    </lineage>
</organism>
<dbReference type="PROSITE" id="PS50010">
    <property type="entry name" value="DH_2"/>
    <property type="match status" value="1"/>
</dbReference>
<dbReference type="Gene3D" id="1.20.900.10">
    <property type="entry name" value="Dbl homology (DH) domain"/>
    <property type="match status" value="1"/>
</dbReference>
<dbReference type="PANTHER" id="PTHR12673:SF13">
    <property type="entry name" value="FYVE, RHOGEF AND PH DOMAIN-CONTAINING PROTEIN 5"/>
    <property type="match status" value="1"/>
</dbReference>
<feature type="domain" description="DH" evidence="1">
    <location>
        <begin position="22"/>
        <end position="77"/>
    </location>
</feature>
<dbReference type="InterPro" id="IPR035899">
    <property type="entry name" value="DBL_dom_sf"/>
</dbReference>
<reference evidence="3" key="1">
    <citation type="submission" date="2018-06" db="EMBL/GenBank/DDBJ databases">
        <title>Genome assembly of Danube salmon.</title>
        <authorList>
            <person name="Macqueen D.J."/>
            <person name="Gundappa M.K."/>
        </authorList>
    </citation>
    <scope>NUCLEOTIDE SEQUENCE [LARGE SCALE GENOMIC DNA]</scope>
</reference>
<dbReference type="AlphaFoldDB" id="A0A4W5NK53"/>
<dbReference type="PANTHER" id="PTHR12673">
    <property type="entry name" value="FACIOGENITAL DYSPLASIA PROTEIN"/>
    <property type="match status" value="1"/>
</dbReference>
<dbReference type="STRING" id="62062.ENSHHUP00000052386"/>
<dbReference type="GO" id="GO:0005737">
    <property type="term" value="C:cytoplasm"/>
    <property type="evidence" value="ECO:0007669"/>
    <property type="project" value="TreeGrafter"/>
</dbReference>
<dbReference type="GeneTree" id="ENSGT00940000157922"/>
<dbReference type="Ensembl" id="ENSHHUT00000054227.1">
    <property type="protein sequence ID" value="ENSHHUP00000052386.1"/>
    <property type="gene ID" value="ENSHHUG00000031508.1"/>
</dbReference>
<accession>A0A4W5NK53</accession>
<dbReference type="InterPro" id="IPR000219">
    <property type="entry name" value="DH_dom"/>
</dbReference>
<reference evidence="2" key="2">
    <citation type="submission" date="2025-08" db="UniProtKB">
        <authorList>
            <consortium name="Ensembl"/>
        </authorList>
    </citation>
    <scope>IDENTIFICATION</scope>
</reference>
<evidence type="ECO:0000259" key="1">
    <source>
        <dbReference type="PROSITE" id="PS50010"/>
    </source>
</evidence>
<keyword evidence="3" id="KW-1185">Reference proteome</keyword>
<name>A0A4W5NK53_9TELE</name>
<reference evidence="2" key="3">
    <citation type="submission" date="2025-09" db="UniProtKB">
        <authorList>
            <consortium name="Ensembl"/>
        </authorList>
    </citation>
    <scope>IDENTIFICATION</scope>
</reference>